<dbReference type="InterPro" id="IPR010920">
    <property type="entry name" value="LSM_dom_sf"/>
</dbReference>
<feature type="coiled-coil region" evidence="7">
    <location>
        <begin position="431"/>
        <end position="503"/>
    </location>
</feature>
<dbReference type="Pfam" id="PF21088">
    <property type="entry name" value="MS_channel_1st"/>
    <property type="match status" value="1"/>
</dbReference>
<evidence type="ECO:0000259" key="13">
    <source>
        <dbReference type="Pfam" id="PF21088"/>
    </source>
</evidence>
<dbReference type="InterPro" id="IPR023408">
    <property type="entry name" value="MscS_beta-dom_sf"/>
</dbReference>
<feature type="transmembrane region" description="Helical" evidence="9">
    <location>
        <begin position="632"/>
        <end position="655"/>
    </location>
</feature>
<evidence type="ECO:0000313" key="15">
    <source>
        <dbReference type="Proteomes" id="UP000322981"/>
    </source>
</evidence>
<feature type="domain" description="Mechanosensitive ion channel MscS" evidence="11">
    <location>
        <begin position="723"/>
        <end position="789"/>
    </location>
</feature>
<keyword evidence="5 9" id="KW-1133">Transmembrane helix</keyword>
<keyword evidence="10" id="KW-0732">Signal</keyword>
<proteinExistence type="inferred from homology"/>
<feature type="domain" description="Mechanosensitive ion channel transmembrane helices 2/3" evidence="13">
    <location>
        <begin position="683"/>
        <end position="722"/>
    </location>
</feature>
<dbReference type="RefSeq" id="WP_150090905.1">
    <property type="nucleotide sequence ID" value="NZ_JBFUOH010000052.1"/>
</dbReference>
<evidence type="ECO:0000256" key="9">
    <source>
        <dbReference type="SAM" id="Phobius"/>
    </source>
</evidence>
<dbReference type="SUPFAM" id="SSF82861">
    <property type="entry name" value="Mechanosensitive channel protein MscS (YggB), transmembrane region"/>
    <property type="match status" value="1"/>
</dbReference>
<dbReference type="InterPro" id="IPR049142">
    <property type="entry name" value="MS_channel_1st"/>
</dbReference>
<dbReference type="InterPro" id="IPR049278">
    <property type="entry name" value="MS_channel_C"/>
</dbReference>
<evidence type="ECO:0000259" key="11">
    <source>
        <dbReference type="Pfam" id="PF00924"/>
    </source>
</evidence>
<evidence type="ECO:0000256" key="5">
    <source>
        <dbReference type="ARBA" id="ARBA00022989"/>
    </source>
</evidence>
<reference evidence="14 15" key="1">
    <citation type="submission" date="2019-09" db="EMBL/GenBank/DDBJ databases">
        <title>Whole-genome sequence of the purple sulfur bacterium Thiohalocapsa marina DSM 19078.</title>
        <authorList>
            <person name="Kyndt J.A."/>
            <person name="Meyer T.E."/>
        </authorList>
    </citation>
    <scope>NUCLEOTIDE SEQUENCE [LARGE SCALE GENOMIC DNA]</scope>
    <source>
        <strain evidence="14 15">DSM 19078</strain>
    </source>
</reference>
<dbReference type="SUPFAM" id="SSF50182">
    <property type="entry name" value="Sm-like ribonucleoproteins"/>
    <property type="match status" value="1"/>
</dbReference>
<dbReference type="PANTHER" id="PTHR30566:SF25">
    <property type="entry name" value="INNER MEMBRANE PROTEIN"/>
    <property type="match status" value="1"/>
</dbReference>
<evidence type="ECO:0000313" key="14">
    <source>
        <dbReference type="EMBL" id="KAA6186660.1"/>
    </source>
</evidence>
<keyword evidence="4 9" id="KW-0812">Transmembrane</keyword>
<protein>
    <submittedName>
        <fullName evidence="14">Mechanosensitive ion channel</fullName>
    </submittedName>
</protein>
<evidence type="ECO:0000256" key="4">
    <source>
        <dbReference type="ARBA" id="ARBA00022692"/>
    </source>
</evidence>
<dbReference type="Gene3D" id="2.30.30.60">
    <property type="match status" value="1"/>
</dbReference>
<evidence type="ECO:0000256" key="3">
    <source>
        <dbReference type="ARBA" id="ARBA00022475"/>
    </source>
</evidence>
<feature type="transmembrane region" description="Helical" evidence="9">
    <location>
        <begin position="676"/>
        <end position="699"/>
    </location>
</feature>
<dbReference type="InterPro" id="IPR006685">
    <property type="entry name" value="MscS_channel_2nd"/>
</dbReference>
<comment type="similarity">
    <text evidence="2">Belongs to the MscS (TC 1.A.23) family.</text>
</comment>
<keyword evidence="7" id="KW-0175">Coiled coil</keyword>
<comment type="subcellular location">
    <subcellularLocation>
        <location evidence="1">Cell membrane</location>
        <topology evidence="1">Multi-pass membrane protein</topology>
    </subcellularLocation>
</comment>
<feature type="chain" id="PRO_5024347650" evidence="10">
    <location>
        <begin position="28"/>
        <end position="904"/>
    </location>
</feature>
<feature type="transmembrane region" description="Helical" evidence="9">
    <location>
        <begin position="705"/>
        <end position="725"/>
    </location>
</feature>
<dbReference type="SUPFAM" id="SSF82689">
    <property type="entry name" value="Mechanosensitive channel protein MscS (YggB), C-terminal domain"/>
    <property type="match status" value="1"/>
</dbReference>
<comment type="caution">
    <text evidence="14">The sequence shown here is derived from an EMBL/GenBank/DDBJ whole genome shotgun (WGS) entry which is preliminary data.</text>
</comment>
<dbReference type="Pfam" id="PF21082">
    <property type="entry name" value="MS_channel_3rd"/>
    <property type="match status" value="1"/>
</dbReference>
<dbReference type="InterPro" id="IPR011066">
    <property type="entry name" value="MscS_channel_C_sf"/>
</dbReference>
<sequence>MTTRTSIQTLPSLLLPLLLLGLSMASAEVRAEAVTEAGSDAGATAASAPAGPASAEDAGGRVDAGPDGGPDAGSDVGFELGFDPAAVGLRGFDASAIGSEDFAALLALIDRRIADIEADQQAAETTSEPAAEAAPVTAPAVDPRLGLLRELRAAVQRESMLMVRIQEIDARVREVETALEALRAGGESAIAADLGAEPPYSLPFFDHLRAKRDIAELARNDAVRLRTQAERRLEAAEQDLENAVRARRQARDQLAAASDAAERPSLERALELARLTVLVALQRREAAEGGLALARREQALAAGQLARLEAGAEYVATDVFFSPAVRDELLAELQAREDELRAQIEARVAAGDAAELALFSARRQREQAADSEAESLAEARLLAREAELAAARRGADYLHQAATLANAVRTLLERRFAVFQGETPEHWSAWLRDTSALIERLTEEVAFAQAELDGLRAKQLTLERRVARGDEVAGIERAVQDRIAALKTQEQDARELLAAMTQALSIARRLHEQLDRSVSQRTLQQRIDGLKADLDLLWQRELFVFQDHGIHTRDLVAGALVFVLVLMAVSSLRLLLRRRLLPRLAQYSDPGGRSSRALVLALIRNTHPLFVLIVAFYAAMTVSGLAQGQIRLWLGTLLVIALYIQVGLWATAALVDFVQRQRSKKEQLDPSAVTGYGLLQFFLRVGVWLVVVVSILAYFQYPVAGLIGALGVGGIAVAFAVQNILSDVFHSMAIILDKPFKVGDFVVAGDTVGVIDNIGVKTTRIRSLSGERVVMSNTNLLGSTIRNFKHMHERRVVFKVRVAYQTSADQLEMIPKMVEEIICAQPTTRFDRAHLFAFGDYSFEFEVVYYVLGADYTVYMDRQQAINLALYRQLQAQGIELAYPAQKLFLTRTDGAADPRLSSV</sequence>
<evidence type="ECO:0000256" key="2">
    <source>
        <dbReference type="ARBA" id="ARBA00008017"/>
    </source>
</evidence>
<feature type="compositionally biased region" description="Low complexity" evidence="8">
    <location>
        <begin position="40"/>
        <end position="65"/>
    </location>
</feature>
<dbReference type="Proteomes" id="UP000322981">
    <property type="component" value="Unassembled WGS sequence"/>
</dbReference>
<feature type="domain" description="Mechanosensitive ion channel MscS C-terminal" evidence="12">
    <location>
        <begin position="796"/>
        <end position="881"/>
    </location>
</feature>
<dbReference type="Pfam" id="PF00924">
    <property type="entry name" value="MS_channel_2nd"/>
    <property type="match status" value="1"/>
</dbReference>
<dbReference type="Gene3D" id="3.30.70.100">
    <property type="match status" value="1"/>
</dbReference>
<dbReference type="OrthoDB" id="9775207at2"/>
<dbReference type="AlphaFoldDB" id="A0A5M8FQY3"/>
<evidence type="ECO:0000256" key="8">
    <source>
        <dbReference type="SAM" id="MobiDB-lite"/>
    </source>
</evidence>
<dbReference type="PANTHER" id="PTHR30566">
    <property type="entry name" value="YNAI-RELATED MECHANOSENSITIVE ION CHANNEL"/>
    <property type="match status" value="1"/>
</dbReference>
<gene>
    <name evidence="14" type="ORF">F2Q65_04625</name>
</gene>
<name>A0A5M8FQY3_9GAMM</name>
<feature type="region of interest" description="Disordered" evidence="8">
    <location>
        <begin position="40"/>
        <end position="76"/>
    </location>
</feature>
<evidence type="ECO:0000256" key="10">
    <source>
        <dbReference type="SAM" id="SignalP"/>
    </source>
</evidence>
<keyword evidence="3" id="KW-1003">Cell membrane</keyword>
<dbReference type="InterPro" id="IPR011014">
    <property type="entry name" value="MscS_channel_TM-2"/>
</dbReference>
<evidence type="ECO:0000259" key="12">
    <source>
        <dbReference type="Pfam" id="PF21082"/>
    </source>
</evidence>
<keyword evidence="6 9" id="KW-0472">Membrane</keyword>
<evidence type="ECO:0000256" key="6">
    <source>
        <dbReference type="ARBA" id="ARBA00023136"/>
    </source>
</evidence>
<dbReference type="Gene3D" id="1.10.287.1260">
    <property type="match status" value="1"/>
</dbReference>
<evidence type="ECO:0000256" key="7">
    <source>
        <dbReference type="SAM" id="Coils"/>
    </source>
</evidence>
<organism evidence="14 15">
    <name type="scientific">Thiohalocapsa marina</name>
    <dbReference type="NCBI Taxonomy" id="424902"/>
    <lineage>
        <taxon>Bacteria</taxon>
        <taxon>Pseudomonadati</taxon>
        <taxon>Pseudomonadota</taxon>
        <taxon>Gammaproteobacteria</taxon>
        <taxon>Chromatiales</taxon>
        <taxon>Chromatiaceae</taxon>
        <taxon>Thiohalocapsa</taxon>
    </lineage>
</organism>
<feature type="transmembrane region" description="Helical" evidence="9">
    <location>
        <begin position="555"/>
        <end position="576"/>
    </location>
</feature>
<keyword evidence="15" id="KW-1185">Reference proteome</keyword>
<feature type="coiled-coil region" evidence="7">
    <location>
        <begin position="219"/>
        <end position="260"/>
    </location>
</feature>
<evidence type="ECO:0000256" key="1">
    <source>
        <dbReference type="ARBA" id="ARBA00004651"/>
    </source>
</evidence>
<dbReference type="GO" id="GO:0008381">
    <property type="term" value="F:mechanosensitive monoatomic ion channel activity"/>
    <property type="evidence" value="ECO:0007669"/>
    <property type="project" value="UniProtKB-ARBA"/>
</dbReference>
<dbReference type="GO" id="GO:0005886">
    <property type="term" value="C:plasma membrane"/>
    <property type="evidence" value="ECO:0007669"/>
    <property type="project" value="UniProtKB-SubCell"/>
</dbReference>
<dbReference type="EMBL" id="VWXX01000004">
    <property type="protein sequence ID" value="KAA6186660.1"/>
    <property type="molecule type" value="Genomic_DNA"/>
</dbReference>
<feature type="signal peptide" evidence="10">
    <location>
        <begin position="1"/>
        <end position="27"/>
    </location>
</feature>
<feature type="transmembrane region" description="Helical" evidence="9">
    <location>
        <begin position="597"/>
        <end position="620"/>
    </location>
</feature>
<accession>A0A5M8FQY3</accession>